<organism evidence="1">
    <name type="scientific">uncultured Sulfurovum sp</name>
    <dbReference type="NCBI Taxonomy" id="269237"/>
    <lineage>
        <taxon>Bacteria</taxon>
        <taxon>Pseudomonadati</taxon>
        <taxon>Campylobacterota</taxon>
        <taxon>Epsilonproteobacteria</taxon>
        <taxon>Campylobacterales</taxon>
        <taxon>Sulfurovaceae</taxon>
        <taxon>Sulfurovum</taxon>
        <taxon>environmental samples</taxon>
    </lineage>
</organism>
<name>A0A6S6SK95_9BACT</name>
<dbReference type="EMBL" id="CACVAR010000111">
    <property type="protein sequence ID" value="CAA6803208.1"/>
    <property type="molecule type" value="Genomic_DNA"/>
</dbReference>
<reference evidence="1" key="1">
    <citation type="submission" date="2020-01" db="EMBL/GenBank/DDBJ databases">
        <authorList>
            <person name="Meier V. D."/>
            <person name="Meier V D."/>
        </authorList>
    </citation>
    <scope>NUCLEOTIDE SEQUENCE</scope>
    <source>
        <strain evidence="1">HLG_WM_MAG_03</strain>
    </source>
</reference>
<proteinExistence type="predicted"/>
<protein>
    <submittedName>
        <fullName evidence="1">Uncharacterized protein</fullName>
    </submittedName>
</protein>
<sequence length="144" mass="16823">MTNIEKINSLLDKLEEKLGSSSSLREENLKHIGQLVKTLHLDKKHSNFDTIFNYKAMNLAGIGLKNEDFGEIREGKYVQIIAIASEINEEGQKIIKNLSLGYYGKAERLKEKDKQNIIEFVLRWRYEKTFRHSDYYQRLLATIT</sequence>
<evidence type="ECO:0000313" key="1">
    <source>
        <dbReference type="EMBL" id="CAA6803208.1"/>
    </source>
</evidence>
<gene>
    <name evidence="1" type="ORF">HELGO_WM34532</name>
</gene>
<dbReference type="AlphaFoldDB" id="A0A6S6SK95"/>
<accession>A0A6S6SK95</accession>